<name>A0A2T9ZFJ2_9FUNG</name>
<evidence type="ECO:0000259" key="15">
    <source>
        <dbReference type="PROSITE" id="PS50969"/>
    </source>
</evidence>
<evidence type="ECO:0000256" key="1">
    <source>
        <dbReference type="ARBA" id="ARBA00004434"/>
    </source>
</evidence>
<dbReference type="Proteomes" id="UP000245609">
    <property type="component" value="Unassembled WGS sequence"/>
</dbReference>
<gene>
    <name evidence="16" type="ORF">BB560_002233</name>
</gene>
<dbReference type="InterPro" id="IPR050365">
    <property type="entry name" value="TIM50"/>
</dbReference>
<dbReference type="Gene3D" id="3.40.50.1000">
    <property type="entry name" value="HAD superfamily/HAD-like"/>
    <property type="match status" value="1"/>
</dbReference>
<feature type="region of interest" description="Disordered" evidence="14">
    <location>
        <begin position="125"/>
        <end position="172"/>
    </location>
</feature>
<evidence type="ECO:0000256" key="4">
    <source>
        <dbReference type="ARBA" id="ARBA00022448"/>
    </source>
</evidence>
<dbReference type="STRING" id="133381.A0A2T9ZFJ2"/>
<feature type="compositionally biased region" description="Low complexity" evidence="14">
    <location>
        <begin position="66"/>
        <end position="81"/>
    </location>
</feature>
<comment type="subcellular location">
    <subcellularLocation>
        <location evidence="1 13">Mitochondrion inner membrane</location>
        <topology evidence="1 13">Single-pass membrane protein</topology>
    </subcellularLocation>
</comment>
<keyword evidence="12" id="KW-0472">Membrane</keyword>
<dbReference type="InterPro" id="IPR023214">
    <property type="entry name" value="HAD_sf"/>
</dbReference>
<keyword evidence="17" id="KW-1185">Reference proteome</keyword>
<dbReference type="AlphaFoldDB" id="A0A2T9ZFJ2"/>
<evidence type="ECO:0000313" key="17">
    <source>
        <dbReference type="Proteomes" id="UP000245609"/>
    </source>
</evidence>
<dbReference type="PROSITE" id="PS50969">
    <property type="entry name" value="FCP1"/>
    <property type="match status" value="1"/>
</dbReference>
<dbReference type="Pfam" id="PF03031">
    <property type="entry name" value="NIF"/>
    <property type="match status" value="1"/>
</dbReference>
<keyword evidence="4 13" id="KW-0813">Transport</keyword>
<evidence type="ECO:0000256" key="8">
    <source>
        <dbReference type="ARBA" id="ARBA00022946"/>
    </source>
</evidence>
<feature type="compositionally biased region" description="Polar residues" evidence="14">
    <location>
        <begin position="82"/>
        <end position="97"/>
    </location>
</feature>
<evidence type="ECO:0000313" key="16">
    <source>
        <dbReference type="EMBL" id="PVV03297.1"/>
    </source>
</evidence>
<evidence type="ECO:0000256" key="11">
    <source>
        <dbReference type="ARBA" id="ARBA00023128"/>
    </source>
</evidence>
<comment type="subunit">
    <text evidence="13">Component of the TIM23 complex.</text>
</comment>
<dbReference type="SUPFAM" id="SSF56784">
    <property type="entry name" value="HAD-like"/>
    <property type="match status" value="1"/>
</dbReference>
<evidence type="ECO:0000256" key="5">
    <source>
        <dbReference type="ARBA" id="ARBA00022692"/>
    </source>
</evidence>
<feature type="compositionally biased region" description="Low complexity" evidence="14">
    <location>
        <begin position="98"/>
        <end position="108"/>
    </location>
</feature>
<dbReference type="GO" id="GO:0005744">
    <property type="term" value="C:TIM23 mitochondrial import inner membrane translocase complex"/>
    <property type="evidence" value="ECO:0007669"/>
    <property type="project" value="UniProtKB-UniRule"/>
</dbReference>
<dbReference type="InterPro" id="IPR036412">
    <property type="entry name" value="HAD-like_sf"/>
</dbReference>
<protein>
    <recommendedName>
        <fullName evidence="3 13">Mitochondrial import inner membrane translocase subunit TIM50</fullName>
    </recommendedName>
</protein>
<keyword evidence="6" id="KW-0999">Mitochondrion inner membrane</keyword>
<dbReference type="GO" id="GO:0015031">
    <property type="term" value="P:protein transport"/>
    <property type="evidence" value="ECO:0007669"/>
    <property type="project" value="UniProtKB-KW"/>
</dbReference>
<feature type="domain" description="FCP1 homology" evidence="15">
    <location>
        <begin position="243"/>
        <end position="386"/>
    </location>
</feature>
<feature type="region of interest" description="Disordered" evidence="14">
    <location>
        <begin position="62"/>
        <end position="108"/>
    </location>
</feature>
<evidence type="ECO:0000256" key="13">
    <source>
        <dbReference type="RuleBase" id="RU365079"/>
    </source>
</evidence>
<accession>A0A2T9ZFJ2</accession>
<dbReference type="CDD" id="cd07521">
    <property type="entry name" value="HAD_FCP1-like"/>
    <property type="match status" value="1"/>
</dbReference>
<keyword evidence="7 13" id="KW-0653">Protein transport</keyword>
<dbReference type="PANTHER" id="PTHR12210">
    <property type="entry name" value="DULLARD PROTEIN PHOSPHATASE"/>
    <property type="match status" value="1"/>
</dbReference>
<evidence type="ECO:0000256" key="2">
    <source>
        <dbReference type="ARBA" id="ARBA00006344"/>
    </source>
</evidence>
<evidence type="ECO:0000256" key="12">
    <source>
        <dbReference type="ARBA" id="ARBA00023136"/>
    </source>
</evidence>
<evidence type="ECO:0000256" key="10">
    <source>
        <dbReference type="ARBA" id="ARBA00023010"/>
    </source>
</evidence>
<evidence type="ECO:0000256" key="9">
    <source>
        <dbReference type="ARBA" id="ARBA00022989"/>
    </source>
</evidence>
<keyword evidence="10 13" id="KW-0811">Translocation</keyword>
<keyword evidence="8 13" id="KW-0809">Transit peptide</keyword>
<comment type="similarity">
    <text evidence="2 13">Belongs to the TIM50 family.</text>
</comment>
<dbReference type="EMBL" id="MBFS01000251">
    <property type="protein sequence ID" value="PVV03297.1"/>
    <property type="molecule type" value="Genomic_DNA"/>
</dbReference>
<keyword evidence="11 13" id="KW-0496">Mitochondrion</keyword>
<comment type="function">
    <text evidence="13">Essential component of the TIM23 complex, a complex that mediates the translocation of transit peptide-containing proteins across the mitochondrial inner membrane.</text>
</comment>
<keyword evidence="5" id="KW-0812">Transmembrane</keyword>
<feature type="compositionally biased region" description="Low complexity" evidence="14">
    <location>
        <begin position="126"/>
        <end position="141"/>
    </location>
</feature>
<comment type="caution">
    <text evidence="16">The sequence shown here is derived from an EMBL/GenBank/DDBJ whole genome shotgun (WGS) entry which is preliminary data.</text>
</comment>
<feature type="compositionally biased region" description="Basic and acidic residues" evidence="14">
    <location>
        <begin position="145"/>
        <end position="158"/>
    </location>
</feature>
<sequence>MNAAKSFSRFCSPRLFSRFGNPLYHSSCTFSTKAHGSLPQLSQNLAKASNLKLFQINPNFSTRLFSSNPNDPKSPNPSSSSGQNEPADSDSPKSAQTNSKSSDSSFASSNLASKILSEKTGIPNEQQTAQKGQDQDQGQQPSDEDQLKDFEKLSPAERRRARRNRATLDRKDTGKSKSTRFIIYGLLTAFVLAGISEVSKPYDSEEKEKGFADDENDNAFVQAVKRIYHRSVDTKKLLPDKEPNQSPYTLVVSLDDLLVETSWDKQHGWRIGKRPHVDAFLAYMCSMFELVIFSDQPSYSAETILGLLDPFGYAPLRLYKEHLRHVDGKNIKDLTFLNRDLSKVIILDTDPKNFVTPEENAIAAPKFKGDPKDTWLLKSVPFFEYLYMMETDDVRQLLAKFGNYDTMENYEKWEKQIVETLKEDWEKKQHQNEKQGNSVWSYLGSAFGMHVETQKEPPVPQFIQMRNNMRKSFEINHAKMMESVLEEQKRANESNQKLMSESTIWDMAQHNHNHNHLNNF</sequence>
<dbReference type="SMART" id="SM00577">
    <property type="entry name" value="CPDc"/>
    <property type="match status" value="1"/>
</dbReference>
<proteinExistence type="inferred from homology"/>
<evidence type="ECO:0000256" key="3">
    <source>
        <dbReference type="ARBA" id="ARBA00020799"/>
    </source>
</evidence>
<dbReference type="FunFam" id="3.40.50.1000:FF:000019">
    <property type="entry name" value="Mitochondrial import inner membrane translocase subunit TIM50"/>
    <property type="match status" value="1"/>
</dbReference>
<evidence type="ECO:0000256" key="14">
    <source>
        <dbReference type="SAM" id="MobiDB-lite"/>
    </source>
</evidence>
<evidence type="ECO:0000256" key="6">
    <source>
        <dbReference type="ARBA" id="ARBA00022792"/>
    </source>
</evidence>
<evidence type="ECO:0000256" key="7">
    <source>
        <dbReference type="ARBA" id="ARBA00022927"/>
    </source>
</evidence>
<keyword evidence="9" id="KW-1133">Transmembrane helix</keyword>
<organism evidence="16 17">
    <name type="scientific">Smittium megazygosporum</name>
    <dbReference type="NCBI Taxonomy" id="133381"/>
    <lineage>
        <taxon>Eukaryota</taxon>
        <taxon>Fungi</taxon>
        <taxon>Fungi incertae sedis</taxon>
        <taxon>Zoopagomycota</taxon>
        <taxon>Kickxellomycotina</taxon>
        <taxon>Harpellomycetes</taxon>
        <taxon>Harpellales</taxon>
        <taxon>Legeriomycetaceae</taxon>
        <taxon>Smittium</taxon>
    </lineage>
</organism>
<reference evidence="16 17" key="1">
    <citation type="journal article" date="2018" name="MBio">
        <title>Comparative Genomics Reveals the Core Gene Toolbox for the Fungus-Insect Symbiosis.</title>
        <authorList>
            <person name="Wang Y."/>
            <person name="Stata M."/>
            <person name="Wang W."/>
            <person name="Stajich J.E."/>
            <person name="White M.M."/>
            <person name="Moncalvo J.M."/>
        </authorList>
    </citation>
    <scope>NUCLEOTIDE SEQUENCE [LARGE SCALE GENOMIC DNA]</scope>
    <source>
        <strain evidence="16 17">SC-DP-2</strain>
    </source>
</reference>
<dbReference type="InterPro" id="IPR004274">
    <property type="entry name" value="FCP1_dom"/>
</dbReference>
<dbReference type="OrthoDB" id="287041at2759"/>